<gene>
    <name evidence="2" type="ORF">S03H2_56006</name>
</gene>
<dbReference type="CDD" id="cd00085">
    <property type="entry name" value="HNHc"/>
    <property type="match status" value="1"/>
</dbReference>
<dbReference type="GO" id="GO:0003676">
    <property type="term" value="F:nucleic acid binding"/>
    <property type="evidence" value="ECO:0007669"/>
    <property type="project" value="InterPro"/>
</dbReference>
<dbReference type="SMART" id="SM00507">
    <property type="entry name" value="HNHc"/>
    <property type="match status" value="1"/>
</dbReference>
<dbReference type="AlphaFoldDB" id="X1ISP2"/>
<reference evidence="2" key="1">
    <citation type="journal article" date="2014" name="Front. Microbiol.">
        <title>High frequency of phylogenetically diverse reductive dehalogenase-homologous genes in deep subseafloor sedimentary metagenomes.</title>
        <authorList>
            <person name="Kawai M."/>
            <person name="Futagami T."/>
            <person name="Toyoda A."/>
            <person name="Takaki Y."/>
            <person name="Nishi S."/>
            <person name="Hori S."/>
            <person name="Arai W."/>
            <person name="Tsubouchi T."/>
            <person name="Morono Y."/>
            <person name="Uchiyama I."/>
            <person name="Ito T."/>
            <person name="Fujiyama A."/>
            <person name="Inagaki F."/>
            <person name="Takami H."/>
        </authorList>
    </citation>
    <scope>NUCLEOTIDE SEQUENCE</scope>
    <source>
        <strain evidence="2">Expedition CK06-06</strain>
    </source>
</reference>
<protein>
    <recommendedName>
        <fullName evidence="1">HNH nuclease domain-containing protein</fullName>
    </recommendedName>
</protein>
<name>X1ISP2_9ZZZZ</name>
<dbReference type="GO" id="GO:0008270">
    <property type="term" value="F:zinc ion binding"/>
    <property type="evidence" value="ECO:0007669"/>
    <property type="project" value="InterPro"/>
</dbReference>
<evidence type="ECO:0000259" key="1">
    <source>
        <dbReference type="SMART" id="SM00507"/>
    </source>
</evidence>
<dbReference type="InterPro" id="IPR002711">
    <property type="entry name" value="HNH"/>
</dbReference>
<proteinExistence type="predicted"/>
<dbReference type="EMBL" id="BARU01035814">
    <property type="protein sequence ID" value="GAH84752.1"/>
    <property type="molecule type" value="Genomic_DNA"/>
</dbReference>
<comment type="caution">
    <text evidence="2">The sequence shown here is derived from an EMBL/GenBank/DDBJ whole genome shotgun (WGS) entry which is preliminary data.</text>
</comment>
<dbReference type="Pfam" id="PF01844">
    <property type="entry name" value="HNH"/>
    <property type="match status" value="1"/>
</dbReference>
<dbReference type="PANTHER" id="PTHR33877">
    <property type="entry name" value="SLL1193 PROTEIN"/>
    <property type="match status" value="1"/>
</dbReference>
<accession>X1ISP2</accession>
<organism evidence="2">
    <name type="scientific">marine sediment metagenome</name>
    <dbReference type="NCBI Taxonomy" id="412755"/>
    <lineage>
        <taxon>unclassified sequences</taxon>
        <taxon>metagenomes</taxon>
        <taxon>ecological metagenomes</taxon>
    </lineage>
</organism>
<sequence>LTFKFYPQEFLMCLPSAGISLEKRGQLLIDILEACIKKDKKFLKQFPFVGKITEINDNKRRHISIQVRRKILSIGFCLYCKNTDNLTIDHIKPYSKGGTDDEDNLQCLCRSCNSKKSAKEEE</sequence>
<dbReference type="InterPro" id="IPR003615">
    <property type="entry name" value="HNH_nuc"/>
</dbReference>
<evidence type="ECO:0000313" key="2">
    <source>
        <dbReference type="EMBL" id="GAH84752.1"/>
    </source>
</evidence>
<feature type="non-terminal residue" evidence="2">
    <location>
        <position position="1"/>
    </location>
</feature>
<dbReference type="PANTHER" id="PTHR33877:SF1">
    <property type="entry name" value="TYPE IV METHYL-DIRECTED RESTRICTION ENZYME ECOKMCRA"/>
    <property type="match status" value="1"/>
</dbReference>
<feature type="domain" description="HNH nuclease" evidence="1">
    <location>
        <begin position="66"/>
        <end position="114"/>
    </location>
</feature>
<dbReference type="Gene3D" id="1.10.30.50">
    <property type="match status" value="1"/>
</dbReference>
<dbReference type="GO" id="GO:0004519">
    <property type="term" value="F:endonuclease activity"/>
    <property type="evidence" value="ECO:0007669"/>
    <property type="project" value="InterPro"/>
</dbReference>
<dbReference type="InterPro" id="IPR052892">
    <property type="entry name" value="NA-targeting_endonuclease"/>
</dbReference>